<proteinExistence type="predicted"/>
<dbReference type="Gene3D" id="3.40.190.10">
    <property type="entry name" value="Periplasmic binding protein-like II"/>
    <property type="match status" value="2"/>
</dbReference>
<keyword evidence="2" id="KW-0812">Transmembrane</keyword>
<keyword evidence="2" id="KW-1133">Transmembrane helix</keyword>
<dbReference type="RefSeq" id="WP_057887256.1">
    <property type="nucleotide sequence ID" value="NZ_AZEZ01000008.1"/>
</dbReference>
<evidence type="ECO:0000256" key="1">
    <source>
        <dbReference type="ARBA" id="ARBA00022729"/>
    </source>
</evidence>
<keyword evidence="4" id="KW-1185">Reference proteome</keyword>
<accession>A0A0R1QLN0</accession>
<dbReference type="STRING" id="1423770.FD29_GL000028"/>
<keyword evidence="1" id="KW-0732">Signal</keyword>
<evidence type="ECO:0000313" key="4">
    <source>
        <dbReference type="Proteomes" id="UP000050872"/>
    </source>
</evidence>
<reference evidence="3 4" key="1">
    <citation type="journal article" date="2015" name="Genome Announc.">
        <title>Expanding the biotechnology potential of lactobacilli through comparative genomics of 213 strains and associated genera.</title>
        <authorList>
            <person name="Sun Z."/>
            <person name="Harris H.M."/>
            <person name="McCann A."/>
            <person name="Guo C."/>
            <person name="Argimon S."/>
            <person name="Zhang W."/>
            <person name="Yang X."/>
            <person name="Jeffery I.B."/>
            <person name="Cooney J.C."/>
            <person name="Kagawa T.F."/>
            <person name="Liu W."/>
            <person name="Song Y."/>
            <person name="Salvetti E."/>
            <person name="Wrobel A."/>
            <person name="Rasinkangas P."/>
            <person name="Parkhill J."/>
            <person name="Rea M.C."/>
            <person name="O'Sullivan O."/>
            <person name="Ritari J."/>
            <person name="Douillard F.P."/>
            <person name="Paul Ross R."/>
            <person name="Yang R."/>
            <person name="Briner A.E."/>
            <person name="Felis G.E."/>
            <person name="de Vos W.M."/>
            <person name="Barrangou R."/>
            <person name="Klaenhammer T.R."/>
            <person name="Caufield P.W."/>
            <person name="Cui Y."/>
            <person name="Zhang H."/>
            <person name="O'Toole P.W."/>
        </authorList>
    </citation>
    <scope>NUCLEOTIDE SEQUENCE [LARGE SCALE GENOMIC DNA]</scope>
    <source>
        <strain evidence="3 4">DSM 14500</strain>
    </source>
</reference>
<keyword evidence="2" id="KW-0472">Membrane</keyword>
<comment type="caution">
    <text evidence="3">The sequence shown here is derived from an EMBL/GenBank/DDBJ whole genome shotgun (WGS) entry which is preliminary data.</text>
</comment>
<dbReference type="EMBL" id="AZEZ01000008">
    <property type="protein sequence ID" value="KRL45663.1"/>
    <property type="molecule type" value="Genomic_DNA"/>
</dbReference>
<dbReference type="SUPFAM" id="SSF53850">
    <property type="entry name" value="Periplasmic binding protein-like II"/>
    <property type="match status" value="1"/>
</dbReference>
<feature type="transmembrane region" description="Helical" evidence="2">
    <location>
        <begin position="12"/>
        <end position="34"/>
    </location>
</feature>
<evidence type="ECO:0000256" key="2">
    <source>
        <dbReference type="SAM" id="Phobius"/>
    </source>
</evidence>
<dbReference type="PANTHER" id="PTHR30006">
    <property type="entry name" value="THIAMINE-BINDING PERIPLASMIC PROTEIN-RELATED"/>
    <property type="match status" value="1"/>
</dbReference>
<sequence>MTSKRQHKNSVITIVATTIIVFILASIIIVSAVAKRGPQLTVVTAESSKAKLGENVWNPFEKKTKIKINGIIEPKLSLQNNFKISSKKADVIEFLQSNAVTNNDDGKLEKLDFKKLRNFKYLSSDNQKLARKTNSIPYMVEATNIIYDPETASAVDFLGELWDQANFQKIALPDSTLPLESAMIYMGDDYVKYKSTSSYVGHSIEDDGNPAFGALKLLQPNAKLYRNMADLKKQFETKQINMAIVDSTTAITMRQDNPKLKLSVWGPDNYANYRMLSIVKGTKNKAAAYKYLDNRIAQSVQSRVSKTMNELPVNQEAQKSDANFSTYGLDALVTLDYSYLNEHRTTFNKRWNEIFV</sequence>
<dbReference type="PANTHER" id="PTHR30006:SF2">
    <property type="entry name" value="ABC TRANSPORTER SUBSTRATE-BINDING PROTEIN"/>
    <property type="match status" value="1"/>
</dbReference>
<dbReference type="Proteomes" id="UP000050872">
    <property type="component" value="Unassembled WGS sequence"/>
</dbReference>
<organism evidence="3 4">
    <name type="scientific">Companilactobacillus mindensis DSM 14500</name>
    <dbReference type="NCBI Taxonomy" id="1423770"/>
    <lineage>
        <taxon>Bacteria</taxon>
        <taxon>Bacillati</taxon>
        <taxon>Bacillota</taxon>
        <taxon>Bacilli</taxon>
        <taxon>Lactobacillales</taxon>
        <taxon>Lactobacillaceae</taxon>
        <taxon>Companilactobacillus</taxon>
    </lineage>
</organism>
<dbReference type="AlphaFoldDB" id="A0A0R1QLN0"/>
<evidence type="ECO:0000313" key="3">
    <source>
        <dbReference type="EMBL" id="KRL45663.1"/>
    </source>
</evidence>
<name>A0A0R1QLN0_9LACO</name>
<protein>
    <submittedName>
        <fullName evidence="3">Spermidine putrescine-binding periplasmic protein</fullName>
    </submittedName>
</protein>
<dbReference type="PATRIC" id="fig|1423770.3.peg.28"/>
<gene>
    <name evidence="3" type="ORF">FD29_GL000028</name>
</gene>
<dbReference type="Pfam" id="PF13416">
    <property type="entry name" value="SBP_bac_8"/>
    <property type="match status" value="1"/>
</dbReference>
<dbReference type="InterPro" id="IPR006059">
    <property type="entry name" value="SBP"/>
</dbReference>